<proteinExistence type="predicted"/>
<dbReference type="GO" id="GO:0001680">
    <property type="term" value="P:tRNA 3'-terminal CCA addition"/>
    <property type="evidence" value="ECO:0007669"/>
    <property type="project" value="TreeGrafter"/>
</dbReference>
<reference evidence="2 3" key="1">
    <citation type="journal article" date="2020" name="J. Phycol.">
        <title>Comparative genome analysis reveals Cyanidiococcus gen. nov., a new extremophilic red algal genus sister to Cyanidioschyzon (Cyanidioschyzonaceae, Rhodophyta).</title>
        <authorList>
            <person name="Liu S.-L."/>
            <person name="Chiang Y.-R."/>
            <person name="Yoon H.S."/>
            <person name="Fu H.-Y."/>
        </authorList>
    </citation>
    <scope>NUCLEOTIDE SEQUENCE [LARGE SCALE GENOMIC DNA]</scope>
    <source>
        <strain evidence="2 3">THAL066</strain>
    </source>
</reference>
<gene>
    <name evidence="2" type="primary">CCA1_3</name>
    <name evidence="2" type="ORF">F1559_002707</name>
</gene>
<keyword evidence="2" id="KW-0808">Transferase</keyword>
<dbReference type="SUPFAM" id="SSF81891">
    <property type="entry name" value="Poly A polymerase C-terminal region-like"/>
    <property type="match status" value="1"/>
</dbReference>
<sequence length="171" mass="19426">MNQQEKKTILTCLAASRTIARLVSAPLDWNDRAQRIQVGQVIRSLGPWWELALLIQLALDERLRELEPTSLLDGNHQTPLTDAEETIAREYLSFREQINTQGLDRAWELRPLLDGHAVRRLLPALPVGPLVGEVMERQIQEQLANPALTDTECAQRLQQLYASYTKTHGAR</sequence>
<dbReference type="PANTHER" id="PTHR13734:SF5">
    <property type="entry name" value="CCA TRNA NUCLEOTIDYLTRANSFERASE, MITOCHONDRIAL"/>
    <property type="match status" value="1"/>
</dbReference>
<name>A0A7J7IKB9_9RHOD</name>
<evidence type="ECO:0000256" key="1">
    <source>
        <dbReference type="ARBA" id="ARBA00022884"/>
    </source>
</evidence>
<dbReference type="PANTHER" id="PTHR13734">
    <property type="entry name" value="TRNA-NUCLEOTIDYLTRANSFERASE"/>
    <property type="match status" value="1"/>
</dbReference>
<dbReference type="AlphaFoldDB" id="A0A7J7IKB9"/>
<dbReference type="Proteomes" id="UP000530660">
    <property type="component" value="Unassembled WGS sequence"/>
</dbReference>
<dbReference type="OrthoDB" id="445712at2759"/>
<dbReference type="GO" id="GO:0003723">
    <property type="term" value="F:RNA binding"/>
    <property type="evidence" value="ECO:0007669"/>
    <property type="project" value="UniProtKB-KW"/>
</dbReference>
<keyword evidence="1" id="KW-0694">RNA-binding</keyword>
<evidence type="ECO:0000313" key="3">
    <source>
        <dbReference type="Proteomes" id="UP000530660"/>
    </source>
</evidence>
<evidence type="ECO:0000313" key="2">
    <source>
        <dbReference type="EMBL" id="KAF6003566.1"/>
    </source>
</evidence>
<protein>
    <submittedName>
        <fullName evidence="2">CCA tRNA nucleotidyltransferase, mitochondrial</fullName>
    </submittedName>
</protein>
<organism evidence="2 3">
    <name type="scientific">Cyanidiococcus yangmingshanensis</name>
    <dbReference type="NCBI Taxonomy" id="2690220"/>
    <lineage>
        <taxon>Eukaryota</taxon>
        <taxon>Rhodophyta</taxon>
        <taxon>Bangiophyceae</taxon>
        <taxon>Cyanidiales</taxon>
        <taxon>Cyanidiaceae</taxon>
        <taxon>Cyanidiococcus</taxon>
    </lineage>
</organism>
<accession>A0A7J7IKB9</accession>
<comment type="caution">
    <text evidence="2">The sequence shown here is derived from an EMBL/GenBank/DDBJ whole genome shotgun (WGS) entry which is preliminary data.</text>
</comment>
<dbReference type="EMBL" id="VWRR01000006">
    <property type="protein sequence ID" value="KAF6003566.1"/>
    <property type="molecule type" value="Genomic_DNA"/>
</dbReference>
<dbReference type="GO" id="GO:0052927">
    <property type="term" value="F:CC tRNA cytidylyltransferase activity"/>
    <property type="evidence" value="ECO:0007669"/>
    <property type="project" value="TreeGrafter"/>
</dbReference>
<dbReference type="GO" id="GO:0052929">
    <property type="term" value="F:ATP:3'-cytidine-cytidine-tRNA adenylyltransferase activity"/>
    <property type="evidence" value="ECO:0007669"/>
    <property type="project" value="TreeGrafter"/>
</dbReference>
<keyword evidence="3" id="KW-1185">Reference proteome</keyword>